<dbReference type="EMBL" id="JAZHBO010000001">
    <property type="protein sequence ID" value="MEF2155234.1"/>
    <property type="molecule type" value="Genomic_DNA"/>
</dbReference>
<feature type="transmembrane region" description="Helical" evidence="6">
    <location>
        <begin position="400"/>
        <end position="421"/>
    </location>
</feature>
<name>A0ABU7UXD4_9GAMM</name>
<dbReference type="InterPro" id="IPR050250">
    <property type="entry name" value="Macrolide_Exporter_MacB"/>
</dbReference>
<reference evidence="9 10" key="1">
    <citation type="submission" date="2024-01" db="EMBL/GenBank/DDBJ databases">
        <title>Novel species of the genus Luteimonas isolated from rivers.</title>
        <authorList>
            <person name="Lu H."/>
        </authorList>
    </citation>
    <scope>NUCLEOTIDE SEQUENCE [LARGE SCALE GENOMIC DNA]</scope>
    <source>
        <strain evidence="9 10">FXH3W</strain>
    </source>
</reference>
<feature type="domain" description="MacB-like periplasmic core" evidence="8">
    <location>
        <begin position="67"/>
        <end position="274"/>
    </location>
</feature>
<evidence type="ECO:0000256" key="4">
    <source>
        <dbReference type="ARBA" id="ARBA00022989"/>
    </source>
</evidence>
<dbReference type="PANTHER" id="PTHR30572">
    <property type="entry name" value="MEMBRANE COMPONENT OF TRANSPORTER-RELATED"/>
    <property type="match status" value="1"/>
</dbReference>
<keyword evidence="10" id="KW-1185">Reference proteome</keyword>
<feature type="transmembrane region" description="Helical" evidence="6">
    <location>
        <begin position="29"/>
        <end position="46"/>
    </location>
</feature>
<keyword evidence="3 6" id="KW-0812">Transmembrane</keyword>
<evidence type="ECO:0000256" key="5">
    <source>
        <dbReference type="ARBA" id="ARBA00023136"/>
    </source>
</evidence>
<feature type="transmembrane region" description="Helical" evidence="6">
    <location>
        <begin position="348"/>
        <end position="375"/>
    </location>
</feature>
<evidence type="ECO:0000256" key="3">
    <source>
        <dbReference type="ARBA" id="ARBA00022692"/>
    </source>
</evidence>
<dbReference type="Pfam" id="PF12704">
    <property type="entry name" value="MacB_PCD"/>
    <property type="match status" value="1"/>
</dbReference>
<comment type="subcellular location">
    <subcellularLocation>
        <location evidence="1">Cell membrane</location>
        <topology evidence="1">Multi-pass membrane protein</topology>
    </subcellularLocation>
</comment>
<gene>
    <name evidence="9" type="ORF">V3390_03180</name>
</gene>
<comment type="caution">
    <text evidence="9">The sequence shown here is derived from an EMBL/GenBank/DDBJ whole genome shotgun (WGS) entry which is preliminary data.</text>
</comment>
<evidence type="ECO:0000256" key="6">
    <source>
        <dbReference type="SAM" id="Phobius"/>
    </source>
</evidence>
<dbReference type="InterPro" id="IPR025857">
    <property type="entry name" value="MacB_PCD"/>
</dbReference>
<dbReference type="PANTHER" id="PTHR30572:SF15">
    <property type="entry name" value="ABC TRANSPORTER PERMEASE"/>
    <property type="match status" value="1"/>
</dbReference>
<evidence type="ECO:0000259" key="7">
    <source>
        <dbReference type="Pfam" id="PF02687"/>
    </source>
</evidence>
<evidence type="ECO:0000313" key="10">
    <source>
        <dbReference type="Proteomes" id="UP001356170"/>
    </source>
</evidence>
<dbReference type="RefSeq" id="WP_331703317.1">
    <property type="nucleotide sequence ID" value="NZ_JAZHBO010000001.1"/>
</dbReference>
<keyword evidence="2" id="KW-1003">Cell membrane</keyword>
<feature type="domain" description="ABC3 transporter permease C-terminal" evidence="7">
    <location>
        <begin position="307"/>
        <end position="426"/>
    </location>
</feature>
<keyword evidence="5 6" id="KW-0472">Membrane</keyword>
<feature type="transmembrane region" description="Helical" evidence="6">
    <location>
        <begin position="307"/>
        <end position="328"/>
    </location>
</feature>
<dbReference type="Proteomes" id="UP001356170">
    <property type="component" value="Unassembled WGS sequence"/>
</dbReference>
<organism evidence="9 10">
    <name type="scientific">Aquilutibacter rugosus</name>
    <dbReference type="NCBI Taxonomy" id="3115820"/>
    <lineage>
        <taxon>Bacteria</taxon>
        <taxon>Pseudomonadati</taxon>
        <taxon>Pseudomonadota</taxon>
        <taxon>Gammaproteobacteria</taxon>
        <taxon>Lysobacterales</taxon>
        <taxon>Lysobacteraceae</taxon>
        <taxon>Aquilutibacter</taxon>
    </lineage>
</organism>
<evidence type="ECO:0000256" key="2">
    <source>
        <dbReference type="ARBA" id="ARBA00022475"/>
    </source>
</evidence>
<feature type="transmembrane region" description="Helical" evidence="6">
    <location>
        <begin position="67"/>
        <end position="88"/>
    </location>
</feature>
<evidence type="ECO:0000256" key="1">
    <source>
        <dbReference type="ARBA" id="ARBA00004651"/>
    </source>
</evidence>
<evidence type="ECO:0000313" key="9">
    <source>
        <dbReference type="EMBL" id="MEF2155234.1"/>
    </source>
</evidence>
<dbReference type="Pfam" id="PF02687">
    <property type="entry name" value="FtsX"/>
    <property type="match status" value="1"/>
</dbReference>
<accession>A0ABU7UXD4</accession>
<evidence type="ECO:0000259" key="8">
    <source>
        <dbReference type="Pfam" id="PF12704"/>
    </source>
</evidence>
<dbReference type="InterPro" id="IPR003838">
    <property type="entry name" value="ABC3_permease_C"/>
</dbReference>
<proteinExistence type="predicted"/>
<keyword evidence="4 6" id="KW-1133">Transmembrane helix</keyword>
<protein>
    <submittedName>
        <fullName evidence="9">ABC transporter permease</fullName>
    </submittedName>
</protein>
<sequence length="435" mass="45970">MKKFLISLGLLLVVVAVLAAWIAMPPLGALVLVVVLLAWLLLTRSGKRAAQILSMGLQSLPQRWGESLVIVIGIAGVVGVLVAMLSMGEGLKKTLTGSGDERTVILLRAGSQAETNSVITRDQVPRIGNLPGFAKGKDGRPLISAERSQVVNLQSRKDGTDTNVQFRGVGPAAFDVNPHVKLVDGRRFTPGLRELIAGRGASTQFRNLQVGKQLKLGNQIWTVVGIFASGDSHESELWTDADSLAAAYNRSDFQSVIGTLESDAAIKSLQTAIAADPTLKFDVATTKSYFAKQSEGLTKTLGFLGKIVAAIMAIGAIFGALNSMYAAVAGRAREIGTLRALGFNGAPVVAAIMLETMLLAVVGGALGAGLAWLLFSGSEVSTMGSNFSQVVFKFHVTPDLLWNGLKWALAIGFVGGFYPALRAARMRITDALRAL</sequence>